<evidence type="ECO:0000256" key="4">
    <source>
        <dbReference type="ARBA" id="ARBA00023002"/>
    </source>
</evidence>
<evidence type="ECO:0000259" key="5">
    <source>
        <dbReference type="Pfam" id="PF00732"/>
    </source>
</evidence>
<dbReference type="InterPro" id="IPR000172">
    <property type="entry name" value="GMC_OxRdtase_N"/>
</dbReference>
<dbReference type="InterPro" id="IPR007867">
    <property type="entry name" value="GMC_OxRtase_C"/>
</dbReference>
<evidence type="ECO:0000313" key="9">
    <source>
        <dbReference type="Proteomes" id="UP000558284"/>
    </source>
</evidence>
<keyword evidence="4" id="KW-0560">Oxidoreductase</keyword>
<evidence type="ECO:0000256" key="1">
    <source>
        <dbReference type="ARBA" id="ARBA00010790"/>
    </source>
</evidence>
<feature type="domain" description="Glucose-methanol-choline oxidoreductase N-terminal" evidence="5">
    <location>
        <begin position="78"/>
        <end position="276"/>
    </location>
</feature>
<gene>
    <name evidence="8" type="ORF">H0241_31195</name>
</gene>
<evidence type="ECO:0000313" key="8">
    <source>
        <dbReference type="EMBL" id="MBA1144672.1"/>
    </source>
</evidence>
<keyword evidence="2" id="KW-0285">Flavoprotein</keyword>
<keyword evidence="9" id="KW-1185">Reference proteome</keyword>
<comment type="caution">
    <text evidence="8">The sequence shown here is derived from an EMBL/GenBank/DDBJ whole genome shotgun (WGS) entry which is preliminary data.</text>
</comment>
<dbReference type="PANTHER" id="PTHR46056:SF12">
    <property type="entry name" value="LONG-CHAIN-ALCOHOL OXIDASE"/>
    <property type="match status" value="1"/>
</dbReference>
<dbReference type="InterPro" id="IPR036188">
    <property type="entry name" value="FAD/NAD-bd_sf"/>
</dbReference>
<dbReference type="PANTHER" id="PTHR46056">
    <property type="entry name" value="LONG-CHAIN-ALCOHOL OXIDASE"/>
    <property type="match status" value="1"/>
</dbReference>
<evidence type="ECO:0000259" key="7">
    <source>
        <dbReference type="Pfam" id="PF05199"/>
    </source>
</evidence>
<dbReference type="Pfam" id="PF00732">
    <property type="entry name" value="GMC_oxred_N"/>
    <property type="match status" value="1"/>
</dbReference>
<dbReference type="GO" id="GO:0016614">
    <property type="term" value="F:oxidoreductase activity, acting on CH-OH group of donors"/>
    <property type="evidence" value="ECO:0007669"/>
    <property type="project" value="InterPro"/>
</dbReference>
<accession>A0A838BED7</accession>
<name>A0A838BED7_9HYPH</name>
<dbReference type="Proteomes" id="UP000558284">
    <property type="component" value="Unassembled WGS sequence"/>
</dbReference>
<dbReference type="SUPFAM" id="SSF51905">
    <property type="entry name" value="FAD/NAD(P)-binding domain"/>
    <property type="match status" value="1"/>
</dbReference>
<dbReference type="RefSeq" id="WP_181061606.1">
    <property type="nucleotide sequence ID" value="NZ_JACDTY010000026.1"/>
</dbReference>
<feature type="domain" description="Glucose-methanol-choline oxidoreductase C-terminal" evidence="7">
    <location>
        <begin position="430"/>
        <end position="487"/>
    </location>
</feature>
<proteinExistence type="inferred from homology"/>
<evidence type="ECO:0000256" key="3">
    <source>
        <dbReference type="ARBA" id="ARBA00022827"/>
    </source>
</evidence>
<protein>
    <submittedName>
        <fullName evidence="8">GMC family oxidoreductase</fullName>
    </submittedName>
</protein>
<organism evidence="8 9">
    <name type="scientific">Mesorhizobium neociceri</name>
    <dbReference type="NCBI Taxonomy" id="1307853"/>
    <lineage>
        <taxon>Bacteria</taxon>
        <taxon>Pseudomonadati</taxon>
        <taxon>Pseudomonadota</taxon>
        <taxon>Alphaproteobacteria</taxon>
        <taxon>Hyphomicrobiales</taxon>
        <taxon>Phyllobacteriaceae</taxon>
        <taxon>Mesorhizobium</taxon>
    </lineage>
</organism>
<keyword evidence="3" id="KW-0274">FAD</keyword>
<feature type="domain" description="FAD dependent oxidoreductase" evidence="6">
    <location>
        <begin position="5"/>
        <end position="45"/>
    </location>
</feature>
<dbReference type="EMBL" id="JACDTY010000026">
    <property type="protein sequence ID" value="MBA1144672.1"/>
    <property type="molecule type" value="Genomic_DNA"/>
</dbReference>
<comment type="similarity">
    <text evidence="1">Belongs to the GMC oxidoreductase family.</text>
</comment>
<dbReference type="Pfam" id="PF05199">
    <property type="entry name" value="GMC_oxred_C"/>
    <property type="match status" value="1"/>
</dbReference>
<evidence type="ECO:0000259" key="6">
    <source>
        <dbReference type="Pfam" id="PF01266"/>
    </source>
</evidence>
<dbReference type="Pfam" id="PF01266">
    <property type="entry name" value="DAO"/>
    <property type="match status" value="1"/>
</dbReference>
<dbReference type="GO" id="GO:0050660">
    <property type="term" value="F:flavin adenine dinucleotide binding"/>
    <property type="evidence" value="ECO:0007669"/>
    <property type="project" value="InterPro"/>
</dbReference>
<dbReference type="Gene3D" id="3.50.50.60">
    <property type="entry name" value="FAD/NAD(P)-binding domain"/>
    <property type="match status" value="2"/>
</dbReference>
<evidence type="ECO:0000256" key="2">
    <source>
        <dbReference type="ARBA" id="ARBA00022630"/>
    </source>
</evidence>
<reference evidence="8 9" key="1">
    <citation type="submission" date="2020-07" db="EMBL/GenBank/DDBJ databases">
        <title>Definition of the novel symbiovar canariense within Mesorhizobium novociceri, a new species of genus Mesorhizobium nodulating Cicer canariense in the Caldera de Taburiente National Park (La Palma, Canary Islands).</title>
        <authorList>
            <person name="Leon-Barrios M."/>
            <person name="Perez-Yepez J."/>
            <person name="Flores-Felix J.D."/>
            <person name="Ramirez-Baena M.H."/>
            <person name="Pulido-Suarez L."/>
            <person name="Igual J.M."/>
            <person name="Velazquez E."/>
            <person name="Peix A."/>
        </authorList>
    </citation>
    <scope>NUCLEOTIDE SEQUENCE [LARGE SCALE GENOMIC DNA]</scope>
    <source>
        <strain evidence="8 9">CCANP35</strain>
    </source>
</reference>
<dbReference type="InterPro" id="IPR006076">
    <property type="entry name" value="FAD-dep_OxRdtase"/>
</dbReference>
<sequence length="500" mass="54900">MKEYDVIVIGSGVGGAITARRLSEKGARILVVERGDFVPRETENWSVRSVFFEKKYKARDAWLDRHGKSFDPGMFYNVGGSTKFYGAAMFRLRERDFEDLAHRRGVSPAWPIRYADLAPYYDEAERMFGVHGDDRPDKTAPSRQAPFPYGPVKSEPIVERMAQRFREQGLSPSALPLAVNAAPAGTCILCPTCDGFPCKIGQKNDAETCGVEPALATGRVDLMTHAFARRLLLSRDAKRITAVEVDHGGTIKRLSAPLFVVSCNAVNSSALLLRSADTGAVNGVANGSDVVGRHYMVHNQTALMGLSHRVNSTVFQKTLAINDWYFGDDAFRWPMGQMQMLGKLQGGMLTANVPYLPAFLADRMARHGMDWIGLSEDLPDPDNRVTLEGDRIKLSVTLNNMDGHIKLVRRMKRALQQAGYPIVITKSLVAHATGHQCGTVRMGNDPGTSALDPFCRAWDQQNLFVIDASFFPSSAAVNPALTIAAQALRAADHIMATDLA</sequence>
<dbReference type="AlphaFoldDB" id="A0A838BED7"/>